<evidence type="ECO:0000313" key="7">
    <source>
        <dbReference type="Proteomes" id="UP000198828"/>
    </source>
</evidence>
<dbReference type="InterPro" id="IPR029044">
    <property type="entry name" value="Nucleotide-diphossugar_trans"/>
</dbReference>
<organism evidence="6 7">
    <name type="scientific">Tepidimicrobium xylanilyticum</name>
    <dbReference type="NCBI Taxonomy" id="1123352"/>
    <lineage>
        <taxon>Bacteria</taxon>
        <taxon>Bacillati</taxon>
        <taxon>Bacillota</taxon>
        <taxon>Tissierellia</taxon>
        <taxon>Tissierellales</taxon>
        <taxon>Tepidimicrobiaceae</taxon>
        <taxon>Tepidimicrobium</taxon>
    </lineage>
</organism>
<feature type="transmembrane region" description="Helical" evidence="4">
    <location>
        <begin position="205"/>
        <end position="223"/>
    </location>
</feature>
<gene>
    <name evidence="6" type="ORF">SAMN05660923_01320</name>
</gene>
<reference evidence="6 7" key="1">
    <citation type="submission" date="2016-10" db="EMBL/GenBank/DDBJ databases">
        <authorList>
            <person name="de Groot N.N."/>
        </authorList>
    </citation>
    <scope>NUCLEOTIDE SEQUENCE [LARGE SCALE GENOMIC DNA]</scope>
    <source>
        <strain evidence="6 7">DSM 23310</strain>
    </source>
</reference>
<evidence type="ECO:0000259" key="5">
    <source>
        <dbReference type="Pfam" id="PF13632"/>
    </source>
</evidence>
<dbReference type="AlphaFoldDB" id="A0A1H2WR17"/>
<proteinExistence type="inferred from homology"/>
<dbReference type="InterPro" id="IPR001173">
    <property type="entry name" value="Glyco_trans_2-like"/>
</dbReference>
<keyword evidence="4" id="KW-1133">Transmembrane helix</keyword>
<dbReference type="SUPFAM" id="SSF53448">
    <property type="entry name" value="Nucleotide-diphospho-sugar transferases"/>
    <property type="match status" value="1"/>
</dbReference>
<keyword evidence="4" id="KW-0472">Membrane</keyword>
<sequence>MGINISRYPLFVCVDADSMLQSDSLKKIVEPFLESDDTIAVGGNIKVSNQVVLDKGKVVDTRVPKRKMVIFQMIEYLRVFLNSRVALNGLNANMIVSGAFGIYNKQAVVNVGGYSFGVIGEDMEIVVKMHAFYRKNKLPYKIAYVPDAICWTQVPESHRVLKKQRRRWHTGMGESLKNHWFMNFNFKYGTVGIIAYPYFLLFEYVTPLLEILGITTIIVSFILKIINTKFFILYLLVYMGYNMVVSIIAVLLDKCLFGKDLPNDIVYKQLLCCIIESFGYRQLCSLYRLGAFNPFKKQEWGNMVRTKQHVVE</sequence>
<dbReference type="Gene3D" id="3.90.550.10">
    <property type="entry name" value="Spore Coat Polysaccharide Biosynthesis Protein SpsA, Chain A"/>
    <property type="match status" value="1"/>
</dbReference>
<dbReference type="Pfam" id="PF13632">
    <property type="entry name" value="Glyco_trans_2_3"/>
    <property type="match status" value="1"/>
</dbReference>
<name>A0A1H2WR17_9FIRM</name>
<evidence type="ECO:0000256" key="1">
    <source>
        <dbReference type="ARBA" id="ARBA00006739"/>
    </source>
</evidence>
<keyword evidence="7" id="KW-1185">Reference proteome</keyword>
<comment type="similarity">
    <text evidence="1">Belongs to the glycosyltransferase 2 family.</text>
</comment>
<feature type="domain" description="Glycosyltransferase 2-like" evidence="5">
    <location>
        <begin position="11"/>
        <end position="238"/>
    </location>
</feature>
<dbReference type="PANTHER" id="PTHR43630:SF1">
    <property type="entry name" value="POLY-BETA-1,6-N-ACETYL-D-GLUCOSAMINE SYNTHASE"/>
    <property type="match status" value="1"/>
</dbReference>
<evidence type="ECO:0000256" key="3">
    <source>
        <dbReference type="ARBA" id="ARBA00022679"/>
    </source>
</evidence>
<dbReference type="EMBL" id="FNNG01000004">
    <property type="protein sequence ID" value="SDW83021.1"/>
    <property type="molecule type" value="Genomic_DNA"/>
</dbReference>
<keyword evidence="3 6" id="KW-0808">Transferase</keyword>
<dbReference type="Proteomes" id="UP000198828">
    <property type="component" value="Unassembled WGS sequence"/>
</dbReference>
<feature type="transmembrane region" description="Helical" evidence="4">
    <location>
        <begin position="230"/>
        <end position="252"/>
    </location>
</feature>
<evidence type="ECO:0000313" key="6">
    <source>
        <dbReference type="EMBL" id="SDW83021.1"/>
    </source>
</evidence>
<dbReference type="PANTHER" id="PTHR43630">
    <property type="entry name" value="POLY-BETA-1,6-N-ACETYL-D-GLUCOSAMINE SYNTHASE"/>
    <property type="match status" value="1"/>
</dbReference>
<evidence type="ECO:0000256" key="4">
    <source>
        <dbReference type="SAM" id="Phobius"/>
    </source>
</evidence>
<protein>
    <submittedName>
        <fullName evidence="6">Glycosyl transferase family group 2</fullName>
    </submittedName>
</protein>
<keyword evidence="2" id="KW-0328">Glycosyltransferase</keyword>
<dbReference type="GO" id="GO:0016757">
    <property type="term" value="F:glycosyltransferase activity"/>
    <property type="evidence" value="ECO:0007669"/>
    <property type="project" value="UniProtKB-KW"/>
</dbReference>
<keyword evidence="4" id="KW-0812">Transmembrane</keyword>
<dbReference type="CDD" id="cd06423">
    <property type="entry name" value="CESA_like"/>
    <property type="match status" value="1"/>
</dbReference>
<accession>A0A1H2WR17</accession>
<evidence type="ECO:0000256" key="2">
    <source>
        <dbReference type="ARBA" id="ARBA00022676"/>
    </source>
</evidence>